<evidence type="ECO:0000313" key="2">
    <source>
        <dbReference type="EMBL" id="VDM69458.1"/>
    </source>
</evidence>
<keyword evidence="3" id="KW-1185">Reference proteome</keyword>
<evidence type="ECO:0000256" key="1">
    <source>
        <dbReference type="SAM" id="MobiDB-lite"/>
    </source>
</evidence>
<dbReference type="AlphaFoldDB" id="A0A3P7KNM7"/>
<evidence type="ECO:0000313" key="3">
    <source>
        <dbReference type="Proteomes" id="UP000270094"/>
    </source>
</evidence>
<name>A0A3P7KNM7_STRVU</name>
<dbReference type="Proteomes" id="UP000270094">
    <property type="component" value="Unassembled WGS sequence"/>
</dbReference>
<organism evidence="2 3">
    <name type="scientific">Strongylus vulgaris</name>
    <name type="common">Blood worm</name>
    <dbReference type="NCBI Taxonomy" id="40348"/>
    <lineage>
        <taxon>Eukaryota</taxon>
        <taxon>Metazoa</taxon>
        <taxon>Ecdysozoa</taxon>
        <taxon>Nematoda</taxon>
        <taxon>Chromadorea</taxon>
        <taxon>Rhabditida</taxon>
        <taxon>Rhabditina</taxon>
        <taxon>Rhabditomorpha</taxon>
        <taxon>Strongyloidea</taxon>
        <taxon>Strongylidae</taxon>
        <taxon>Strongylus</taxon>
    </lineage>
</organism>
<sequence>MVLDRREECNSLQIQKFRQRTAKDSARLISPTPLASSLPQLTIEMASSPYIDYIEPSHSSPRYFSKTSYARHSRNKSLTRLDQPGSSVAM</sequence>
<dbReference type="EMBL" id="UYYB01012306">
    <property type="protein sequence ID" value="VDM69458.1"/>
    <property type="molecule type" value="Genomic_DNA"/>
</dbReference>
<feature type="region of interest" description="Disordered" evidence="1">
    <location>
        <begin position="67"/>
        <end position="90"/>
    </location>
</feature>
<accession>A0A3P7KNM7</accession>
<proteinExistence type="predicted"/>
<gene>
    <name evidence="2" type="ORF">SVUK_LOCUS4456</name>
</gene>
<reference evidence="2 3" key="1">
    <citation type="submission" date="2018-11" db="EMBL/GenBank/DDBJ databases">
        <authorList>
            <consortium name="Pathogen Informatics"/>
        </authorList>
    </citation>
    <scope>NUCLEOTIDE SEQUENCE [LARGE SCALE GENOMIC DNA]</scope>
</reference>
<protein>
    <submittedName>
        <fullName evidence="2">Uncharacterized protein</fullName>
    </submittedName>
</protein>
<feature type="compositionally biased region" description="Polar residues" evidence="1">
    <location>
        <begin position="78"/>
        <end position="90"/>
    </location>
</feature>